<proteinExistence type="predicted"/>
<comment type="caution">
    <text evidence="1">The sequence shown here is derived from an EMBL/GenBank/DDBJ whole genome shotgun (WGS) entry which is preliminary data.</text>
</comment>
<evidence type="ECO:0000313" key="1">
    <source>
        <dbReference type="EMBL" id="KAG0436660.1"/>
    </source>
</evidence>
<evidence type="ECO:0000313" key="2">
    <source>
        <dbReference type="Proteomes" id="UP000805193"/>
    </source>
</evidence>
<sequence length="156" mass="16447">MITQDRELSDLPGADEAGRAGRVGLLPDLAGQAALPRGAPAAGAPIPPGAVARAQGTPNVAHLVSWDHSQSWSVVTYNDFPTSVQVSEDGVEFELKAAGRNDGYLAANEIDGRVLVPATGYMVLAWKSLAKRSGKPYTQVPVVFEDVTLHRSSLSQ</sequence>
<accession>A0AC60QR08</accession>
<protein>
    <submittedName>
        <fullName evidence="1">Uncharacterized protein</fullName>
    </submittedName>
</protein>
<organism evidence="1 2">
    <name type="scientific">Ixodes persulcatus</name>
    <name type="common">Taiga tick</name>
    <dbReference type="NCBI Taxonomy" id="34615"/>
    <lineage>
        <taxon>Eukaryota</taxon>
        <taxon>Metazoa</taxon>
        <taxon>Ecdysozoa</taxon>
        <taxon>Arthropoda</taxon>
        <taxon>Chelicerata</taxon>
        <taxon>Arachnida</taxon>
        <taxon>Acari</taxon>
        <taxon>Parasitiformes</taxon>
        <taxon>Ixodida</taxon>
        <taxon>Ixodoidea</taxon>
        <taxon>Ixodidae</taxon>
        <taxon>Ixodinae</taxon>
        <taxon>Ixodes</taxon>
    </lineage>
</organism>
<dbReference type="Proteomes" id="UP000805193">
    <property type="component" value="Unassembled WGS sequence"/>
</dbReference>
<reference evidence="1 2" key="1">
    <citation type="journal article" date="2020" name="Cell">
        <title>Large-Scale Comparative Analyses of Tick Genomes Elucidate Their Genetic Diversity and Vector Capacities.</title>
        <authorList>
            <consortium name="Tick Genome and Microbiome Consortium (TIGMIC)"/>
            <person name="Jia N."/>
            <person name="Wang J."/>
            <person name="Shi W."/>
            <person name="Du L."/>
            <person name="Sun Y."/>
            <person name="Zhan W."/>
            <person name="Jiang J.F."/>
            <person name="Wang Q."/>
            <person name="Zhang B."/>
            <person name="Ji P."/>
            <person name="Bell-Sakyi L."/>
            <person name="Cui X.M."/>
            <person name="Yuan T.T."/>
            <person name="Jiang B.G."/>
            <person name="Yang W.F."/>
            <person name="Lam T.T."/>
            <person name="Chang Q.C."/>
            <person name="Ding S.J."/>
            <person name="Wang X.J."/>
            <person name="Zhu J.G."/>
            <person name="Ruan X.D."/>
            <person name="Zhao L."/>
            <person name="Wei J.T."/>
            <person name="Ye R.Z."/>
            <person name="Que T.C."/>
            <person name="Du C.H."/>
            <person name="Zhou Y.H."/>
            <person name="Cheng J.X."/>
            <person name="Dai P.F."/>
            <person name="Guo W.B."/>
            <person name="Han X.H."/>
            <person name="Huang E.J."/>
            <person name="Li L.F."/>
            <person name="Wei W."/>
            <person name="Gao Y.C."/>
            <person name="Liu J.Z."/>
            <person name="Shao H.Z."/>
            <person name="Wang X."/>
            <person name="Wang C.C."/>
            <person name="Yang T.C."/>
            <person name="Huo Q.B."/>
            <person name="Li W."/>
            <person name="Chen H.Y."/>
            <person name="Chen S.E."/>
            <person name="Zhou L.G."/>
            <person name="Ni X.B."/>
            <person name="Tian J.H."/>
            <person name="Sheng Y."/>
            <person name="Liu T."/>
            <person name="Pan Y.S."/>
            <person name="Xia L.Y."/>
            <person name="Li J."/>
            <person name="Zhao F."/>
            <person name="Cao W.C."/>
        </authorList>
    </citation>
    <scope>NUCLEOTIDE SEQUENCE [LARGE SCALE GENOMIC DNA]</scope>
    <source>
        <strain evidence="1">Iper-2018</strain>
    </source>
</reference>
<keyword evidence="2" id="KW-1185">Reference proteome</keyword>
<dbReference type="EMBL" id="JABSTQ010006808">
    <property type="protein sequence ID" value="KAG0436660.1"/>
    <property type="molecule type" value="Genomic_DNA"/>
</dbReference>
<name>A0AC60QR08_IXOPE</name>
<gene>
    <name evidence="1" type="ORF">HPB47_017833</name>
</gene>